<comment type="caution">
    <text evidence="3">The sequence shown here is derived from an EMBL/GenBank/DDBJ whole genome shotgun (WGS) entry which is preliminary data.</text>
</comment>
<dbReference type="Pfam" id="PF20622">
    <property type="entry name" value="Big_15"/>
    <property type="match status" value="1"/>
</dbReference>
<gene>
    <name evidence="4" type="ORF">EB03_01113</name>
    <name evidence="3" type="ORF">EB03_01779</name>
</gene>
<dbReference type="Pfam" id="PF10651">
    <property type="entry name" value="BppU_N"/>
    <property type="match status" value="1"/>
</dbReference>
<accession>A0AB37IEG6</accession>
<reference evidence="3 5" key="1">
    <citation type="submission" date="2015-06" db="EMBL/GenBank/DDBJ databases">
        <title>The Genome Sequence of Enterococcus hirae 88EA1.</title>
        <authorList>
            <consortium name="The Broad Institute Genomics Platform"/>
            <consortium name="The Broad Institute Genome Sequencing Center for Infectious Disease"/>
            <person name="Earl A.M."/>
            <person name="Van Tyne D."/>
            <person name="Lebreton F."/>
            <person name="Saavedra J.T."/>
            <person name="Gilmore M.S."/>
            <person name="Manson McGuire A."/>
            <person name="Clock S."/>
            <person name="Crupain M."/>
            <person name="Rangan U."/>
            <person name="Young S."/>
            <person name="Abouelleil A."/>
            <person name="Cao P."/>
            <person name="Chapman S.B."/>
            <person name="Griggs A."/>
            <person name="Priest M."/>
            <person name="Shea T."/>
            <person name="Wortman J."/>
            <person name="Nusbaum C."/>
            <person name="Birren B."/>
        </authorList>
    </citation>
    <scope>NUCLEOTIDE SEQUENCE [LARGE SCALE GENOMIC DNA]</scope>
    <source>
        <strain evidence="3 5">88EA1</strain>
    </source>
</reference>
<organism evidence="3 5">
    <name type="scientific">Enterococcus hirae</name>
    <dbReference type="NCBI Taxonomy" id="1354"/>
    <lineage>
        <taxon>Bacteria</taxon>
        <taxon>Bacillati</taxon>
        <taxon>Bacillota</taxon>
        <taxon>Bacilli</taxon>
        <taxon>Lactobacillales</taxon>
        <taxon>Enterococcaceae</taxon>
        <taxon>Enterococcus</taxon>
    </lineage>
</organism>
<name>A0AB37IEG6_ENTHR</name>
<dbReference type="AlphaFoldDB" id="A0AB37IEG6"/>
<evidence type="ECO:0000313" key="4">
    <source>
        <dbReference type="EMBL" id="RBT69443.1"/>
    </source>
</evidence>
<dbReference type="Gene3D" id="2.60.40.3350">
    <property type="match status" value="1"/>
</dbReference>
<evidence type="ECO:0000313" key="3">
    <source>
        <dbReference type="EMBL" id="RBT68644.1"/>
    </source>
</evidence>
<feature type="domain" description="Bacterial Ig" evidence="2">
    <location>
        <begin position="306"/>
        <end position="386"/>
    </location>
</feature>
<dbReference type="Proteomes" id="UP000253498">
    <property type="component" value="Unassembled WGS sequence"/>
</dbReference>
<dbReference type="EMBL" id="LESJ01000004">
    <property type="protein sequence ID" value="RBT69443.1"/>
    <property type="molecule type" value="Genomic_DNA"/>
</dbReference>
<proteinExistence type="predicted"/>
<evidence type="ECO:0008006" key="6">
    <source>
        <dbReference type="Google" id="ProtNLM"/>
    </source>
</evidence>
<dbReference type="InterPro" id="IPR018913">
    <property type="entry name" value="BppU_N"/>
</dbReference>
<dbReference type="EMBL" id="LESJ01000005">
    <property type="protein sequence ID" value="RBT68644.1"/>
    <property type="molecule type" value="Genomic_DNA"/>
</dbReference>
<evidence type="ECO:0000313" key="5">
    <source>
        <dbReference type="Proteomes" id="UP000253498"/>
    </source>
</evidence>
<dbReference type="Gene3D" id="6.10.250.1350">
    <property type="match status" value="2"/>
</dbReference>
<protein>
    <recommendedName>
        <fullName evidence="6">BppU N-terminal domain-containing protein</fullName>
    </recommendedName>
</protein>
<evidence type="ECO:0000259" key="2">
    <source>
        <dbReference type="Pfam" id="PF20622"/>
    </source>
</evidence>
<evidence type="ECO:0000259" key="1">
    <source>
        <dbReference type="Pfam" id="PF10651"/>
    </source>
</evidence>
<feature type="domain" description="BppU N-terminal" evidence="1">
    <location>
        <begin position="3"/>
        <end position="141"/>
    </location>
</feature>
<sequence>MSKWNVVLSTTEPYNYVGMIQVRQGNKNTEVMEATIVENGLPYDLSECKVYFESVVGKKFPVQLDAKIIDAKKGKIQYTFDKYSMQCLYEQTANFIIFKGEDLIGTTQDFSYFVINAVSKTEGEMGSYWQSIEDLIADMTDFINENKGDFTDWMNERKEEFERWRQEQEHSFQDWREGQESDYLAWFESIKDILKTIDPGGTMLAELVDARVDIQGKRHNSISERLLADMNYLYQKLRTSLFTIEYAEIEVVDILQDDLFSRNHEIEKVESIENNISEGALIVATIDDKEQRVFTLEEVVIDKILTINPYIAGKTDWITGTCKVFDATKIGIEINGKKKDIVPSNELKNGTFKYYTGKTIQLGDQVQVVLYDNMTIELTRKSVVVQEEGESIGEG</sequence>
<dbReference type="InterPro" id="IPR046746">
    <property type="entry name" value="Big_15"/>
</dbReference>